<sequence length="117" mass="13544">MNIEELREYCLSKKGVTEGFPFGETALVFKVAEKMFCLASLEGDFSANLKNEPEKNLELREHFPAIKPGYHMNKQHWNTVEIDGSIPDKMLKQLIDDSYRIVVEKLPKKKQEELKNS</sequence>
<evidence type="ECO:0000313" key="1">
    <source>
        <dbReference type="EMBL" id="RIH65618.1"/>
    </source>
</evidence>
<dbReference type="OrthoDB" id="9789813at2"/>
<dbReference type="Proteomes" id="UP000266441">
    <property type="component" value="Unassembled WGS sequence"/>
</dbReference>
<organism evidence="1 2">
    <name type="scientific">Mariniphaga sediminis</name>
    <dbReference type="NCBI Taxonomy" id="1628158"/>
    <lineage>
        <taxon>Bacteria</taxon>
        <taxon>Pseudomonadati</taxon>
        <taxon>Bacteroidota</taxon>
        <taxon>Bacteroidia</taxon>
        <taxon>Marinilabiliales</taxon>
        <taxon>Prolixibacteraceae</taxon>
        <taxon>Mariniphaga</taxon>
    </lineage>
</organism>
<accession>A0A399D313</accession>
<reference evidence="1 2" key="1">
    <citation type="journal article" date="2015" name="Int. J. Syst. Evol. Microbiol.">
        <title>Mariniphaga sediminis sp. nov., isolated from coastal sediment.</title>
        <authorList>
            <person name="Wang F.Q."/>
            <person name="Shen Q.Y."/>
            <person name="Chen G.J."/>
            <person name="Du Z.J."/>
        </authorList>
    </citation>
    <scope>NUCLEOTIDE SEQUENCE [LARGE SCALE GENOMIC DNA]</scope>
    <source>
        <strain evidence="1 2">SY21</strain>
    </source>
</reference>
<dbReference type="InterPro" id="IPR038056">
    <property type="entry name" value="YjbR-like_sf"/>
</dbReference>
<evidence type="ECO:0000313" key="2">
    <source>
        <dbReference type="Proteomes" id="UP000266441"/>
    </source>
</evidence>
<dbReference type="AlphaFoldDB" id="A0A399D313"/>
<dbReference type="GO" id="GO:0003677">
    <property type="term" value="F:DNA binding"/>
    <property type="evidence" value="ECO:0007669"/>
    <property type="project" value="UniProtKB-KW"/>
</dbReference>
<comment type="caution">
    <text evidence="1">The sequence shown here is derived from an EMBL/GenBank/DDBJ whole genome shotgun (WGS) entry which is preliminary data.</text>
</comment>
<keyword evidence="2" id="KW-1185">Reference proteome</keyword>
<dbReference type="SUPFAM" id="SSF142906">
    <property type="entry name" value="YjbR-like"/>
    <property type="match status" value="1"/>
</dbReference>
<gene>
    <name evidence="1" type="ORF">D1164_08095</name>
</gene>
<dbReference type="InterPro" id="IPR007351">
    <property type="entry name" value="YjbR"/>
</dbReference>
<keyword evidence="1" id="KW-0238">DNA-binding</keyword>
<dbReference type="InterPro" id="IPR058532">
    <property type="entry name" value="YjbR/MT2646/Rv2570-like"/>
</dbReference>
<dbReference type="EMBL" id="QWET01000005">
    <property type="protein sequence ID" value="RIH65618.1"/>
    <property type="molecule type" value="Genomic_DNA"/>
</dbReference>
<proteinExistence type="predicted"/>
<dbReference type="Gene3D" id="3.90.1150.30">
    <property type="match status" value="1"/>
</dbReference>
<dbReference type="PANTHER" id="PTHR35145:SF1">
    <property type="entry name" value="CYTOPLASMIC PROTEIN"/>
    <property type="match status" value="1"/>
</dbReference>
<dbReference type="Pfam" id="PF04237">
    <property type="entry name" value="YjbR"/>
    <property type="match status" value="1"/>
</dbReference>
<protein>
    <submittedName>
        <fullName evidence="1">MmcQ/YjbR family DNA-binding protein</fullName>
    </submittedName>
</protein>
<dbReference type="PANTHER" id="PTHR35145">
    <property type="entry name" value="CYTOPLASMIC PROTEIN-RELATED"/>
    <property type="match status" value="1"/>
</dbReference>
<name>A0A399D313_9BACT</name>
<dbReference type="RefSeq" id="WP_119349459.1">
    <property type="nucleotide sequence ID" value="NZ_JBFHKJ010000009.1"/>
</dbReference>